<accession>A0A397VI76</accession>
<dbReference type="Proteomes" id="UP000266673">
    <property type="component" value="Unassembled WGS sequence"/>
</dbReference>
<proteinExistence type="predicted"/>
<protein>
    <submittedName>
        <fullName evidence="2">Uncharacterized protein</fullName>
    </submittedName>
</protein>
<evidence type="ECO:0000256" key="1">
    <source>
        <dbReference type="SAM" id="Phobius"/>
    </source>
</evidence>
<keyword evidence="1" id="KW-1133">Transmembrane helix</keyword>
<reference evidence="2 3" key="1">
    <citation type="submission" date="2018-06" db="EMBL/GenBank/DDBJ databases">
        <title>Comparative genomics reveals the genomic features of Rhizophagus irregularis, R. cerebriforme, R. diaphanum and Gigaspora rosea, and their symbiotic lifestyle signature.</title>
        <authorList>
            <person name="Morin E."/>
            <person name="San Clemente H."/>
            <person name="Chen E.C.H."/>
            <person name="De La Providencia I."/>
            <person name="Hainaut M."/>
            <person name="Kuo A."/>
            <person name="Kohler A."/>
            <person name="Murat C."/>
            <person name="Tang N."/>
            <person name="Roy S."/>
            <person name="Loubradou J."/>
            <person name="Henrissat B."/>
            <person name="Grigoriev I.V."/>
            <person name="Corradi N."/>
            <person name="Roux C."/>
            <person name="Martin F.M."/>
        </authorList>
    </citation>
    <scope>NUCLEOTIDE SEQUENCE [LARGE SCALE GENOMIC DNA]</scope>
    <source>
        <strain evidence="2 3">DAOM 194757</strain>
    </source>
</reference>
<keyword evidence="1" id="KW-0472">Membrane</keyword>
<evidence type="ECO:0000313" key="3">
    <source>
        <dbReference type="Proteomes" id="UP000266673"/>
    </source>
</evidence>
<dbReference type="AlphaFoldDB" id="A0A397VI76"/>
<feature type="transmembrane region" description="Helical" evidence="1">
    <location>
        <begin position="46"/>
        <end position="65"/>
    </location>
</feature>
<keyword evidence="3" id="KW-1185">Reference proteome</keyword>
<evidence type="ECO:0000313" key="2">
    <source>
        <dbReference type="EMBL" id="RIB21501.1"/>
    </source>
</evidence>
<keyword evidence="1" id="KW-0812">Transmembrane</keyword>
<organism evidence="2 3">
    <name type="scientific">Gigaspora rosea</name>
    <dbReference type="NCBI Taxonomy" id="44941"/>
    <lineage>
        <taxon>Eukaryota</taxon>
        <taxon>Fungi</taxon>
        <taxon>Fungi incertae sedis</taxon>
        <taxon>Mucoromycota</taxon>
        <taxon>Glomeromycotina</taxon>
        <taxon>Glomeromycetes</taxon>
        <taxon>Diversisporales</taxon>
        <taxon>Gigasporaceae</taxon>
        <taxon>Gigaspora</taxon>
    </lineage>
</organism>
<name>A0A397VI76_9GLOM</name>
<sequence length="74" mass="9128">MLFCKHFTNFCCCWTVFWFIFQHFSLCLHSIVDCFQQFTATKYYCIFHIKFAIKFFTRFSILILLQNYTKLINI</sequence>
<dbReference type="EMBL" id="QKWP01000357">
    <property type="protein sequence ID" value="RIB21501.1"/>
    <property type="molecule type" value="Genomic_DNA"/>
</dbReference>
<comment type="caution">
    <text evidence="2">The sequence shown here is derived from an EMBL/GenBank/DDBJ whole genome shotgun (WGS) entry which is preliminary data.</text>
</comment>
<gene>
    <name evidence="2" type="ORF">C2G38_2078063</name>
</gene>